<dbReference type="AlphaFoldDB" id="A0A5C1QKX1"/>
<proteinExistence type="predicted"/>
<reference evidence="1 2" key="1">
    <citation type="submission" date="2019-02" db="EMBL/GenBank/DDBJ databases">
        <title>Complete Genome Sequence and Methylome Analysis of free living Spirochaetas.</title>
        <authorList>
            <person name="Fomenkov A."/>
            <person name="Dubinina G."/>
            <person name="Leshcheva N."/>
            <person name="Mikheeva N."/>
            <person name="Grabovich M."/>
            <person name="Vincze T."/>
            <person name="Roberts R.J."/>
        </authorList>
    </citation>
    <scope>NUCLEOTIDE SEQUENCE [LARGE SCALE GENOMIC DNA]</scope>
    <source>
        <strain evidence="1 2">K2</strain>
    </source>
</reference>
<sequence length="139" mass="16386">MKNPHQSRKNVSGKIAKYTLNWSPYLEMDRYLIHGVVPSEGGIFQIFVNKKGQLHLLHSEMSYYGGLRNRLRELIDPLYMGENIHRKTIEDNQCFVRYSIFLSINDMDDVMHFLTGSNPSGRYEEILVFERESMEVRRV</sequence>
<protein>
    <submittedName>
        <fullName evidence="1">Uncharacterized protein</fullName>
    </submittedName>
</protein>
<dbReference type="KEGG" id="ock:EXM22_03920"/>
<dbReference type="OrthoDB" id="370092at2"/>
<evidence type="ECO:0000313" key="1">
    <source>
        <dbReference type="EMBL" id="QEN07176.1"/>
    </source>
</evidence>
<dbReference type="EMBL" id="CP036150">
    <property type="protein sequence ID" value="QEN07176.1"/>
    <property type="molecule type" value="Genomic_DNA"/>
</dbReference>
<organism evidence="1 2">
    <name type="scientific">Oceanispirochaeta crateris</name>
    <dbReference type="NCBI Taxonomy" id="2518645"/>
    <lineage>
        <taxon>Bacteria</taxon>
        <taxon>Pseudomonadati</taxon>
        <taxon>Spirochaetota</taxon>
        <taxon>Spirochaetia</taxon>
        <taxon>Spirochaetales</taxon>
        <taxon>Spirochaetaceae</taxon>
        <taxon>Oceanispirochaeta</taxon>
    </lineage>
</organism>
<gene>
    <name evidence="1" type="ORF">EXM22_03920</name>
</gene>
<dbReference type="RefSeq" id="WP_149485258.1">
    <property type="nucleotide sequence ID" value="NZ_CP036150.1"/>
</dbReference>
<evidence type="ECO:0000313" key="2">
    <source>
        <dbReference type="Proteomes" id="UP000324209"/>
    </source>
</evidence>
<dbReference type="Proteomes" id="UP000324209">
    <property type="component" value="Chromosome"/>
</dbReference>
<keyword evidence="2" id="KW-1185">Reference proteome</keyword>
<accession>A0A5C1QKX1</accession>
<name>A0A5C1QKX1_9SPIO</name>